<keyword evidence="2" id="KW-1185">Reference proteome</keyword>
<sequence length="164" mass="18245">MDGQAVWSLSRSTFDNTSFLVAMHDLLGHAVAAELMMNSVISAHLGRNLETILLLEAKAISQMSVNSRISLLEEIMQQEGWDQDFPFVVPVLRAIFAMRNKLAHSVAYGFDLSVRSSVRRGSVSEESIPIQTITGLSRSAHFVTNVEMSFLQVRALPESYWTAD</sequence>
<comment type="caution">
    <text evidence="1">The sequence shown here is derived from an EMBL/GenBank/DDBJ whole genome shotgun (WGS) entry which is preliminary data.</text>
</comment>
<evidence type="ECO:0000313" key="2">
    <source>
        <dbReference type="Proteomes" id="UP000054375"/>
    </source>
</evidence>
<evidence type="ECO:0000313" key="1">
    <source>
        <dbReference type="EMBL" id="KUN61933.1"/>
    </source>
</evidence>
<accession>A0A117QYY9</accession>
<organism evidence="1 2">
    <name type="scientific">Streptomyces griseorubiginosus</name>
    <dbReference type="NCBI Taxonomy" id="67304"/>
    <lineage>
        <taxon>Bacteria</taxon>
        <taxon>Bacillati</taxon>
        <taxon>Actinomycetota</taxon>
        <taxon>Actinomycetes</taxon>
        <taxon>Kitasatosporales</taxon>
        <taxon>Streptomycetaceae</taxon>
        <taxon>Streptomyces</taxon>
    </lineage>
</organism>
<name>A0A117QYY9_9ACTN</name>
<dbReference type="Proteomes" id="UP000054375">
    <property type="component" value="Unassembled WGS sequence"/>
</dbReference>
<dbReference type="AlphaFoldDB" id="A0A117QYY9"/>
<reference evidence="1 2" key="1">
    <citation type="submission" date="2015-10" db="EMBL/GenBank/DDBJ databases">
        <title>Draft genome sequence of Streptomyces griseorubiginosus DSM 40469, type strain for the species Streptomyces griseorubiginosus.</title>
        <authorList>
            <person name="Ruckert C."/>
            <person name="Winkler A."/>
            <person name="Kalinowski J."/>
            <person name="Kampfer P."/>
            <person name="Glaeser S."/>
        </authorList>
    </citation>
    <scope>NUCLEOTIDE SEQUENCE [LARGE SCALE GENOMIC DNA]</scope>
    <source>
        <strain evidence="1 2">DSM 40469</strain>
    </source>
</reference>
<dbReference type="EMBL" id="LMWV01000026">
    <property type="protein sequence ID" value="KUN61933.1"/>
    <property type="molecule type" value="Genomic_DNA"/>
</dbReference>
<protein>
    <recommendedName>
        <fullName evidence="3">RiboL-PSP-HEPN domain-containing protein</fullName>
    </recommendedName>
</protein>
<evidence type="ECO:0008006" key="3">
    <source>
        <dbReference type="Google" id="ProtNLM"/>
    </source>
</evidence>
<proteinExistence type="predicted"/>
<dbReference type="RefSeq" id="WP_159055576.1">
    <property type="nucleotide sequence ID" value="NZ_JBPJFL010000001.1"/>
</dbReference>
<gene>
    <name evidence="1" type="ORF">AQJ54_32925</name>
</gene>